<dbReference type="Proteomes" id="UP000007148">
    <property type="component" value="Unassembled WGS sequence"/>
</dbReference>
<protein>
    <recommendedName>
        <fullName evidence="3">C2H2-type domain-containing protein</fullName>
    </recommendedName>
</protein>
<dbReference type="EMBL" id="CAFZ01000170">
    <property type="protein sequence ID" value="CCA72545.1"/>
    <property type="molecule type" value="Genomic_DNA"/>
</dbReference>
<proteinExistence type="predicted"/>
<gene>
    <name evidence="1" type="ORF">PIIN_06482</name>
</gene>
<evidence type="ECO:0000313" key="1">
    <source>
        <dbReference type="EMBL" id="CCA72545.1"/>
    </source>
</evidence>
<comment type="caution">
    <text evidence="1">The sequence shown here is derived from an EMBL/GenBank/DDBJ whole genome shotgun (WGS) entry which is preliminary data.</text>
</comment>
<dbReference type="HOGENOM" id="CLU_1636056_0_0_1"/>
<dbReference type="OrthoDB" id="427030at2759"/>
<sequence length="162" mass="18167">MSSKYPYDVDEASSDEEDTGTVGINLAALAPGNPFLQDILHRLVVKFQRSQTPLVFEEVEVCFNPMSSTTRECALHKKDGSGPCLKKYGRLDRSIYHIQSHLGIKPYECTGCPNPPCTAKFSSLNQRETHKNDAENYVRRRTLLVTEPPTAVNLERILDLAL</sequence>
<dbReference type="AlphaFoldDB" id="G4TMK2"/>
<accession>G4TMK2</accession>
<evidence type="ECO:0000313" key="2">
    <source>
        <dbReference type="Proteomes" id="UP000007148"/>
    </source>
</evidence>
<organism evidence="1 2">
    <name type="scientific">Serendipita indica (strain DSM 11827)</name>
    <name type="common">Root endophyte fungus</name>
    <name type="synonym">Piriformospora indica</name>
    <dbReference type="NCBI Taxonomy" id="1109443"/>
    <lineage>
        <taxon>Eukaryota</taxon>
        <taxon>Fungi</taxon>
        <taxon>Dikarya</taxon>
        <taxon>Basidiomycota</taxon>
        <taxon>Agaricomycotina</taxon>
        <taxon>Agaricomycetes</taxon>
        <taxon>Sebacinales</taxon>
        <taxon>Serendipitaceae</taxon>
        <taxon>Serendipita</taxon>
    </lineage>
</organism>
<reference evidence="1 2" key="1">
    <citation type="journal article" date="2011" name="PLoS Pathog.">
        <title>Endophytic Life Strategies Decoded by Genome and Transcriptome Analyses of the Mutualistic Root Symbiont Piriformospora indica.</title>
        <authorList>
            <person name="Zuccaro A."/>
            <person name="Lahrmann U."/>
            <person name="Guldener U."/>
            <person name="Langen G."/>
            <person name="Pfiffi S."/>
            <person name="Biedenkopf D."/>
            <person name="Wong P."/>
            <person name="Samans B."/>
            <person name="Grimm C."/>
            <person name="Basiewicz M."/>
            <person name="Murat C."/>
            <person name="Martin F."/>
            <person name="Kogel K.H."/>
        </authorList>
    </citation>
    <scope>NUCLEOTIDE SEQUENCE [LARGE SCALE GENOMIC DNA]</scope>
    <source>
        <strain evidence="1 2">DSM 11827</strain>
    </source>
</reference>
<evidence type="ECO:0008006" key="3">
    <source>
        <dbReference type="Google" id="ProtNLM"/>
    </source>
</evidence>
<dbReference type="InParanoid" id="G4TMK2"/>
<keyword evidence="2" id="KW-1185">Reference proteome</keyword>
<name>G4TMK2_SERID</name>